<evidence type="ECO:0000313" key="5">
    <source>
        <dbReference type="EMBL" id="PTB95567.1"/>
    </source>
</evidence>
<dbReference type="InterPro" id="IPR020449">
    <property type="entry name" value="Tscrpt_reg_AraC-type_HTH"/>
</dbReference>
<dbReference type="SUPFAM" id="SSF46689">
    <property type="entry name" value="Homeodomain-like"/>
    <property type="match status" value="1"/>
</dbReference>
<sequence length="304" mass="35437">MSELIHLKTISDLFKIFQLEQYIQHPLVAVVDFSIVEQHISNGKKVTGDFYSIMFKNYSKNNIKYGRNVVDFQNGSLICMSPNQIIEMDNNLEDAKNMSGWGLYFHSDLIRATSLDGKMKEYNFFSYEISEALHLSEKEKQILYDCVLKIQSELKENIDGHSQKIIVSTIELFLNYCSRFYGRQFITRKAISHDILIRMEQLLNTYFEQEKALQIGLPTVEYLAKKLNFSPRYLSDILRSLTGQSTQQHIHEKLIEKAKEYLTVSNLTISEIAYQLGFEHSQSFSKLFKAKTQLSPLEFRQSFN</sequence>
<dbReference type="SMART" id="SM00342">
    <property type="entry name" value="HTH_ARAC"/>
    <property type="match status" value="1"/>
</dbReference>
<evidence type="ECO:0000256" key="1">
    <source>
        <dbReference type="ARBA" id="ARBA00023015"/>
    </source>
</evidence>
<evidence type="ECO:0000259" key="4">
    <source>
        <dbReference type="PROSITE" id="PS01124"/>
    </source>
</evidence>
<dbReference type="GO" id="GO:0043565">
    <property type="term" value="F:sequence-specific DNA binding"/>
    <property type="evidence" value="ECO:0007669"/>
    <property type="project" value="InterPro"/>
</dbReference>
<dbReference type="InterPro" id="IPR018060">
    <property type="entry name" value="HTH_AraC"/>
</dbReference>
<dbReference type="PRINTS" id="PR00032">
    <property type="entry name" value="HTHARAC"/>
</dbReference>
<proteinExistence type="predicted"/>
<reference evidence="5 6" key="1">
    <citation type="submission" date="2018-03" db="EMBL/GenBank/DDBJ databases">
        <title>Cross-interface Injection: A General Nanoliter Liquid Handling Method Applied to Single Cells Genome Amplification Automated Nanoliter Liquid Handling Applied to Single Cell Multiple Displacement Amplification.</title>
        <authorList>
            <person name="Yun J."/>
            <person name="Xu P."/>
            <person name="Xu J."/>
            <person name="Dai X."/>
            <person name="Wang Y."/>
            <person name="Zheng X."/>
            <person name="Cao C."/>
            <person name="Yi Q."/>
            <person name="Zhu Y."/>
            <person name="Wang L."/>
            <person name="Dong Z."/>
            <person name="Huang Y."/>
            <person name="Huang L."/>
            <person name="Du W."/>
        </authorList>
    </citation>
    <scope>NUCLEOTIDE SEQUENCE [LARGE SCALE GENOMIC DNA]</scope>
    <source>
        <strain evidence="5 6">Z-D1-2</strain>
    </source>
</reference>
<accession>A0A2T4DP40</accession>
<protein>
    <submittedName>
        <fullName evidence="5">AraC family transcriptional regulator</fullName>
    </submittedName>
</protein>
<evidence type="ECO:0000256" key="3">
    <source>
        <dbReference type="ARBA" id="ARBA00023163"/>
    </source>
</evidence>
<comment type="caution">
    <text evidence="5">The sequence shown here is derived from an EMBL/GenBank/DDBJ whole genome shotgun (WGS) entry which is preliminary data.</text>
</comment>
<dbReference type="Gene3D" id="1.10.10.60">
    <property type="entry name" value="Homeodomain-like"/>
    <property type="match status" value="1"/>
</dbReference>
<dbReference type="Proteomes" id="UP000240608">
    <property type="component" value="Unassembled WGS sequence"/>
</dbReference>
<dbReference type="PROSITE" id="PS01124">
    <property type="entry name" value="HTH_ARAC_FAMILY_2"/>
    <property type="match status" value="1"/>
</dbReference>
<dbReference type="PANTHER" id="PTHR43280">
    <property type="entry name" value="ARAC-FAMILY TRANSCRIPTIONAL REGULATOR"/>
    <property type="match status" value="1"/>
</dbReference>
<dbReference type="Pfam" id="PF12833">
    <property type="entry name" value="HTH_18"/>
    <property type="match status" value="1"/>
</dbReference>
<dbReference type="EMBL" id="PYVU01000105">
    <property type="protein sequence ID" value="PTB95567.1"/>
    <property type="molecule type" value="Genomic_DNA"/>
</dbReference>
<evidence type="ECO:0000313" key="6">
    <source>
        <dbReference type="Proteomes" id="UP000240608"/>
    </source>
</evidence>
<dbReference type="AlphaFoldDB" id="A0A2T4DP40"/>
<keyword evidence="2" id="KW-0238">DNA-binding</keyword>
<dbReference type="PANTHER" id="PTHR43280:SF32">
    <property type="entry name" value="TRANSCRIPTIONAL REGULATORY PROTEIN"/>
    <property type="match status" value="1"/>
</dbReference>
<keyword evidence="3" id="KW-0804">Transcription</keyword>
<name>A0A2T4DP40_9BACT</name>
<gene>
    <name evidence="5" type="ORF">C9994_11155</name>
</gene>
<dbReference type="InterPro" id="IPR009057">
    <property type="entry name" value="Homeodomain-like_sf"/>
</dbReference>
<feature type="domain" description="HTH araC/xylS-type" evidence="4">
    <location>
        <begin position="197"/>
        <end position="302"/>
    </location>
</feature>
<dbReference type="GO" id="GO:0003700">
    <property type="term" value="F:DNA-binding transcription factor activity"/>
    <property type="evidence" value="ECO:0007669"/>
    <property type="project" value="InterPro"/>
</dbReference>
<evidence type="ECO:0000256" key="2">
    <source>
        <dbReference type="ARBA" id="ARBA00023125"/>
    </source>
</evidence>
<keyword evidence="1" id="KW-0805">Transcription regulation</keyword>
<organism evidence="5 6">
    <name type="scientific">Marivirga lumbricoides</name>
    <dbReference type="NCBI Taxonomy" id="1046115"/>
    <lineage>
        <taxon>Bacteria</taxon>
        <taxon>Pseudomonadati</taxon>
        <taxon>Bacteroidota</taxon>
        <taxon>Cytophagia</taxon>
        <taxon>Cytophagales</taxon>
        <taxon>Marivirgaceae</taxon>
        <taxon>Marivirga</taxon>
    </lineage>
</organism>